<dbReference type="AlphaFoldDB" id="A0A916ZE97"/>
<protein>
    <submittedName>
        <fullName evidence="4">ATPase</fullName>
    </submittedName>
</protein>
<dbReference type="InterPro" id="IPR011419">
    <property type="entry name" value="ATP12_ATP_synth-F1-assembly"/>
</dbReference>
<evidence type="ECO:0000256" key="3">
    <source>
        <dbReference type="ARBA" id="ARBA00023186"/>
    </source>
</evidence>
<evidence type="ECO:0000313" key="5">
    <source>
        <dbReference type="Proteomes" id="UP000644699"/>
    </source>
</evidence>
<reference evidence="4" key="2">
    <citation type="submission" date="2020-09" db="EMBL/GenBank/DDBJ databases">
        <authorList>
            <person name="Sun Q."/>
            <person name="Zhou Y."/>
        </authorList>
    </citation>
    <scope>NUCLEOTIDE SEQUENCE</scope>
    <source>
        <strain evidence="4">CGMCC 1.15367</strain>
    </source>
</reference>
<organism evidence="4 5">
    <name type="scientific">Aureimonas endophytica</name>
    <dbReference type="NCBI Taxonomy" id="2027858"/>
    <lineage>
        <taxon>Bacteria</taxon>
        <taxon>Pseudomonadati</taxon>
        <taxon>Pseudomonadota</taxon>
        <taxon>Alphaproteobacteria</taxon>
        <taxon>Hyphomicrobiales</taxon>
        <taxon>Aurantimonadaceae</taxon>
        <taxon>Aureimonas</taxon>
    </lineage>
</organism>
<dbReference type="GO" id="GO:0043461">
    <property type="term" value="P:proton-transporting ATP synthase complex assembly"/>
    <property type="evidence" value="ECO:0007669"/>
    <property type="project" value="InterPro"/>
</dbReference>
<dbReference type="Gene3D" id="3.30.2180.10">
    <property type="entry name" value="ATP12-like"/>
    <property type="match status" value="1"/>
</dbReference>
<comment type="caution">
    <text evidence="4">The sequence shown here is derived from an EMBL/GenBank/DDBJ whole genome shotgun (WGS) entry which is preliminary data.</text>
</comment>
<keyword evidence="5" id="KW-1185">Reference proteome</keyword>
<accession>A0A916ZE97</accession>
<evidence type="ECO:0000256" key="2">
    <source>
        <dbReference type="ARBA" id="ARBA00022946"/>
    </source>
</evidence>
<dbReference type="SUPFAM" id="SSF160909">
    <property type="entry name" value="ATP12-like"/>
    <property type="match status" value="1"/>
</dbReference>
<dbReference type="RefSeq" id="WP_188906684.1">
    <property type="nucleotide sequence ID" value="NZ_BMIQ01000001.1"/>
</dbReference>
<dbReference type="Pfam" id="PF07542">
    <property type="entry name" value="ATP12"/>
    <property type="match status" value="1"/>
</dbReference>
<dbReference type="EMBL" id="BMIQ01000001">
    <property type="protein sequence ID" value="GGD89661.1"/>
    <property type="molecule type" value="Genomic_DNA"/>
</dbReference>
<dbReference type="InterPro" id="IPR042272">
    <property type="entry name" value="ATP12_ATP_synth-F1-assembly_N"/>
</dbReference>
<dbReference type="Proteomes" id="UP000644699">
    <property type="component" value="Unassembled WGS sequence"/>
</dbReference>
<dbReference type="InterPro" id="IPR023335">
    <property type="entry name" value="ATP12_ortho_dom_sf"/>
</dbReference>
<name>A0A916ZE97_9HYPH</name>
<dbReference type="PANTHER" id="PTHR21013:SF10">
    <property type="entry name" value="ATP SYNTHASE MITOCHONDRIAL F1 COMPLEX ASSEMBLY FACTOR 2"/>
    <property type="match status" value="1"/>
</dbReference>
<sequence>MSDLQRMAQPDLPKRFYTDVTVEPRDGGLAVLLDGKGLKTPSRRPLSVPSLAVAEAIAAEWRAQGERIDPGTMPLTRLVNTVIDGVADDPIPVRDEVARYAETDLLFYRADGPERLVARQKDLWDPLVAEAERLLAARFLLGEGVMHVAQPEASLAAVRGRLSGESDPFRIAALHQMTTITGSTLIALAVAEGRLTLDRAWAAAHVDEDWNIEQWGADEEAEARRARRFADMRAAAILVGAA</sequence>
<keyword evidence="2" id="KW-0809">Transit peptide</keyword>
<proteinExistence type="inferred from homology"/>
<evidence type="ECO:0000313" key="4">
    <source>
        <dbReference type="EMBL" id="GGD89661.1"/>
    </source>
</evidence>
<reference evidence="4" key="1">
    <citation type="journal article" date="2014" name="Int. J. Syst. Evol. Microbiol.">
        <title>Complete genome sequence of Corynebacterium casei LMG S-19264T (=DSM 44701T), isolated from a smear-ripened cheese.</title>
        <authorList>
            <consortium name="US DOE Joint Genome Institute (JGI-PGF)"/>
            <person name="Walter F."/>
            <person name="Albersmeier A."/>
            <person name="Kalinowski J."/>
            <person name="Ruckert C."/>
        </authorList>
    </citation>
    <scope>NUCLEOTIDE SEQUENCE</scope>
    <source>
        <strain evidence="4">CGMCC 1.15367</strain>
    </source>
</reference>
<dbReference type="PANTHER" id="PTHR21013">
    <property type="entry name" value="ATP SYNTHASE MITOCHONDRIAL F1 COMPLEX ASSEMBLY FACTOR 2/ATP12 PROTEIN, MITOCHONDRIAL PRECURSOR"/>
    <property type="match status" value="1"/>
</dbReference>
<keyword evidence="3" id="KW-0143">Chaperone</keyword>
<evidence type="ECO:0000256" key="1">
    <source>
        <dbReference type="ARBA" id="ARBA00008231"/>
    </source>
</evidence>
<comment type="similarity">
    <text evidence="1">Belongs to the ATP12 family.</text>
</comment>
<gene>
    <name evidence="4" type="ORF">GCM10011390_05570</name>
</gene>
<dbReference type="Gene3D" id="1.10.3580.10">
    <property type="entry name" value="ATP12 ATPase"/>
    <property type="match status" value="1"/>
</dbReference>